<dbReference type="Proteomes" id="UP000297814">
    <property type="component" value="Unassembled WGS sequence"/>
</dbReference>
<dbReference type="AlphaFoldDB" id="A0A4Z1H2R2"/>
<name>A0A4Z1H2R2_9HELO</name>
<evidence type="ECO:0000313" key="2">
    <source>
        <dbReference type="Proteomes" id="UP000297814"/>
    </source>
</evidence>
<gene>
    <name evidence="1" type="ORF">BHYA_0004g01520</name>
</gene>
<accession>A0A4Z1H2R2</accession>
<evidence type="ECO:0000313" key="1">
    <source>
        <dbReference type="EMBL" id="TGO43025.1"/>
    </source>
</evidence>
<reference evidence="1 2" key="1">
    <citation type="submission" date="2017-12" db="EMBL/GenBank/DDBJ databases">
        <title>Comparative genomics of Botrytis spp.</title>
        <authorList>
            <person name="Valero-Jimenez C.A."/>
            <person name="Tapia P."/>
            <person name="Veloso J."/>
            <person name="Silva-Moreno E."/>
            <person name="Staats M."/>
            <person name="Valdes J.H."/>
            <person name="Van Kan J.A.L."/>
        </authorList>
    </citation>
    <scope>NUCLEOTIDE SEQUENCE [LARGE SCALE GENOMIC DNA]</scope>
    <source>
        <strain evidence="1 2">Bh0001</strain>
    </source>
</reference>
<dbReference type="EMBL" id="PQXK01000004">
    <property type="protein sequence ID" value="TGO43025.1"/>
    <property type="molecule type" value="Genomic_DNA"/>
</dbReference>
<proteinExistence type="predicted"/>
<protein>
    <submittedName>
        <fullName evidence="1">Uncharacterized protein</fullName>
    </submittedName>
</protein>
<comment type="caution">
    <text evidence="1">The sequence shown here is derived from an EMBL/GenBank/DDBJ whole genome shotgun (WGS) entry which is preliminary data.</text>
</comment>
<keyword evidence="2" id="KW-1185">Reference proteome</keyword>
<sequence length="245" mass="27295">MTAQSAWNLNRLSEMSAVNSTPEGTASSFEDTQQSSRKDSFLKRCPEVAKDYDLMNQVLTITLICIQSNPIEDHYINRFLMFLGTVYLPYLINERDNTLCLHIGSHPSTTSSCRQILDSHSGSESDLEFKEFLDKNCQFFLELCRGTTNPIPEPAPLKSHANFELQLILVDRSLESKSKASASAKVEGKMEDNVKGEVLGKLSELAGSIKSVIEVVAKGGTKIISKESNSLEQPSKKRKKIPQYD</sequence>
<organism evidence="1 2">
    <name type="scientific">Botrytis hyacinthi</name>
    <dbReference type="NCBI Taxonomy" id="278943"/>
    <lineage>
        <taxon>Eukaryota</taxon>
        <taxon>Fungi</taxon>
        <taxon>Dikarya</taxon>
        <taxon>Ascomycota</taxon>
        <taxon>Pezizomycotina</taxon>
        <taxon>Leotiomycetes</taxon>
        <taxon>Helotiales</taxon>
        <taxon>Sclerotiniaceae</taxon>
        <taxon>Botrytis</taxon>
    </lineage>
</organism>